<dbReference type="GeneID" id="113147020"/>
<dbReference type="NCBIfam" id="TIGR00614">
    <property type="entry name" value="recQ_fam"/>
    <property type="match status" value="1"/>
</dbReference>
<evidence type="ECO:0000256" key="3">
    <source>
        <dbReference type="ARBA" id="ARBA00022806"/>
    </source>
</evidence>
<dbReference type="RefSeq" id="XP_026191884.1">
    <property type="nucleotide sequence ID" value="XM_026336099.1"/>
</dbReference>
<evidence type="ECO:0000256" key="6">
    <source>
        <dbReference type="ARBA" id="ARBA00023242"/>
    </source>
</evidence>
<dbReference type="SUPFAM" id="SSF52540">
    <property type="entry name" value="P-loop containing nucleoside triphosphate hydrolases"/>
    <property type="match status" value="1"/>
</dbReference>
<protein>
    <recommendedName>
        <fullName evidence="8">DNA 3'-5' helicase</fullName>
        <ecNumber evidence="8">5.6.2.4</ecNumber>
    </recommendedName>
</protein>
<dbReference type="AlphaFoldDB" id="A0A6P6RWK4"/>
<evidence type="ECO:0000256" key="2">
    <source>
        <dbReference type="ARBA" id="ARBA00022801"/>
    </source>
</evidence>
<dbReference type="InterPro" id="IPR004589">
    <property type="entry name" value="DNA_helicase_ATP-dep_RecQ"/>
</dbReference>
<proteinExistence type="inferred from homology"/>
<dbReference type="CDD" id="cd18794">
    <property type="entry name" value="SF2_C_RecQ"/>
    <property type="match status" value="1"/>
</dbReference>
<keyword evidence="4" id="KW-0238">DNA-binding</keyword>
<keyword evidence="3" id="KW-0067">ATP-binding</keyword>
<evidence type="ECO:0000313" key="11">
    <source>
        <dbReference type="RefSeq" id="XP_026191884.1"/>
    </source>
</evidence>
<dbReference type="InterPro" id="IPR027417">
    <property type="entry name" value="P-loop_NTPase"/>
</dbReference>
<keyword evidence="3" id="KW-0547">Nucleotide-binding</keyword>
<evidence type="ECO:0000256" key="5">
    <source>
        <dbReference type="ARBA" id="ARBA00023235"/>
    </source>
</evidence>
<evidence type="ECO:0000256" key="7">
    <source>
        <dbReference type="ARBA" id="ARBA00034617"/>
    </source>
</evidence>
<organism evidence="10 11">
    <name type="scientific">Cyclospora cayetanensis</name>
    <dbReference type="NCBI Taxonomy" id="88456"/>
    <lineage>
        <taxon>Eukaryota</taxon>
        <taxon>Sar</taxon>
        <taxon>Alveolata</taxon>
        <taxon>Apicomplexa</taxon>
        <taxon>Conoidasida</taxon>
        <taxon>Coccidia</taxon>
        <taxon>Eucoccidiorida</taxon>
        <taxon>Eimeriorina</taxon>
        <taxon>Eimeriidae</taxon>
        <taxon>Cyclospora</taxon>
    </lineage>
</organism>
<dbReference type="PANTHER" id="PTHR13710">
    <property type="entry name" value="DNA HELICASE RECQ FAMILY MEMBER"/>
    <property type="match status" value="1"/>
</dbReference>
<dbReference type="PANTHER" id="PTHR13710:SF153">
    <property type="entry name" value="RECQ-LIKE DNA HELICASE BLM"/>
    <property type="match status" value="1"/>
</dbReference>
<keyword evidence="5" id="KW-0413">Isomerase</keyword>
<dbReference type="GO" id="GO:0003677">
    <property type="term" value="F:DNA binding"/>
    <property type="evidence" value="ECO:0007669"/>
    <property type="project" value="UniProtKB-KW"/>
</dbReference>
<keyword evidence="6" id="KW-0539">Nucleus</keyword>
<comment type="catalytic activity">
    <reaction evidence="7">
        <text>Couples ATP hydrolysis with the unwinding of duplex DNA by translocating in the 3'-5' direction.</text>
        <dbReference type="EC" id="5.6.2.4"/>
    </reaction>
</comment>
<keyword evidence="2" id="KW-0378">Hydrolase</keyword>
<dbReference type="Gene3D" id="3.40.50.300">
    <property type="entry name" value="P-loop containing nucleotide triphosphate hydrolases"/>
    <property type="match status" value="2"/>
</dbReference>
<keyword evidence="10" id="KW-1185">Reference proteome</keyword>
<accession>A0A6P6RWK4</accession>
<dbReference type="GO" id="GO:0009378">
    <property type="term" value="F:four-way junction helicase activity"/>
    <property type="evidence" value="ECO:0007669"/>
    <property type="project" value="TreeGrafter"/>
</dbReference>
<dbReference type="GO" id="GO:0005694">
    <property type="term" value="C:chromosome"/>
    <property type="evidence" value="ECO:0007669"/>
    <property type="project" value="TreeGrafter"/>
</dbReference>
<evidence type="ECO:0000256" key="4">
    <source>
        <dbReference type="ARBA" id="ARBA00023125"/>
    </source>
</evidence>
<dbReference type="Pfam" id="PF00271">
    <property type="entry name" value="Helicase_C"/>
    <property type="match status" value="1"/>
</dbReference>
<gene>
    <name evidence="11" type="primary">LOC113147020</name>
</gene>
<comment type="similarity">
    <text evidence="1">Belongs to the helicase family. RecQ subfamily.</text>
</comment>
<dbReference type="GO" id="GO:0005737">
    <property type="term" value="C:cytoplasm"/>
    <property type="evidence" value="ECO:0007669"/>
    <property type="project" value="TreeGrafter"/>
</dbReference>
<sequence>MQDQMVQLQALGIECRAFTSNQSWEEQRQVYEELPDYCQLRRLREEFPNVPIVALTATATVAVLQDVQRQLGMKQPVIFQRSFDRPNLRYEVLPKQRLRWVQQVVELVRDNFKGVCGIVYCLSQRDCEKVAEGLEDAGIAAAFYHAKLDADRREQVQRSWMDNRNKVIVATLAFGMGVNKKDVRFVIHTAMPKSLENFYQESGRAGRDGEEAQCILLYDYHDKQRQTFLMQAGR</sequence>
<dbReference type="InterPro" id="IPR001650">
    <property type="entry name" value="Helicase_C-like"/>
</dbReference>
<evidence type="ECO:0000256" key="8">
    <source>
        <dbReference type="ARBA" id="ARBA00034808"/>
    </source>
</evidence>
<dbReference type="GO" id="GO:0000724">
    <property type="term" value="P:double-strand break repair via homologous recombination"/>
    <property type="evidence" value="ECO:0007669"/>
    <property type="project" value="TreeGrafter"/>
</dbReference>
<keyword evidence="3" id="KW-0347">Helicase</keyword>
<feature type="domain" description="Helicase C-terminal" evidence="9">
    <location>
        <begin position="100"/>
        <end position="234"/>
    </location>
</feature>
<evidence type="ECO:0000259" key="9">
    <source>
        <dbReference type="PROSITE" id="PS51194"/>
    </source>
</evidence>
<evidence type="ECO:0000313" key="10">
    <source>
        <dbReference type="Proteomes" id="UP000515125"/>
    </source>
</evidence>
<evidence type="ECO:0000256" key="1">
    <source>
        <dbReference type="ARBA" id="ARBA00005446"/>
    </source>
</evidence>
<reference evidence="11" key="1">
    <citation type="submission" date="2025-08" db="UniProtKB">
        <authorList>
            <consortium name="RefSeq"/>
        </authorList>
    </citation>
    <scope>IDENTIFICATION</scope>
</reference>
<dbReference type="OrthoDB" id="10261556at2759"/>
<dbReference type="FunFam" id="3.40.50.300:FF:000156">
    <property type="entry name" value="ATP-dependent DNA helicase recQ"/>
    <property type="match status" value="1"/>
</dbReference>
<dbReference type="GO" id="GO:0005634">
    <property type="term" value="C:nucleus"/>
    <property type="evidence" value="ECO:0007669"/>
    <property type="project" value="TreeGrafter"/>
</dbReference>
<dbReference type="Proteomes" id="UP000515125">
    <property type="component" value="Unplaced"/>
</dbReference>
<dbReference type="EC" id="5.6.2.4" evidence="8"/>
<dbReference type="PROSITE" id="PS51194">
    <property type="entry name" value="HELICASE_CTER"/>
    <property type="match status" value="1"/>
</dbReference>
<dbReference type="GO" id="GO:0016787">
    <property type="term" value="F:hydrolase activity"/>
    <property type="evidence" value="ECO:0007669"/>
    <property type="project" value="UniProtKB-KW"/>
</dbReference>
<dbReference type="SMART" id="SM00490">
    <property type="entry name" value="HELICc"/>
    <property type="match status" value="1"/>
</dbReference>
<dbReference type="GO" id="GO:0043138">
    <property type="term" value="F:3'-5' DNA helicase activity"/>
    <property type="evidence" value="ECO:0007669"/>
    <property type="project" value="UniProtKB-EC"/>
</dbReference>
<name>A0A6P6RWK4_9EIME</name>